<evidence type="ECO:0000256" key="11">
    <source>
        <dbReference type="ARBA" id="ARBA00023242"/>
    </source>
</evidence>
<dbReference type="GO" id="GO:0000712">
    <property type="term" value="P:resolution of meiotic recombination intermediates"/>
    <property type="evidence" value="ECO:0007669"/>
    <property type="project" value="TreeGrafter"/>
</dbReference>
<organism evidence="14 15">
    <name type="scientific">Calocera cornea HHB12733</name>
    <dbReference type="NCBI Taxonomy" id="1353952"/>
    <lineage>
        <taxon>Eukaryota</taxon>
        <taxon>Fungi</taxon>
        <taxon>Dikarya</taxon>
        <taxon>Basidiomycota</taxon>
        <taxon>Agaricomycotina</taxon>
        <taxon>Dacrymycetes</taxon>
        <taxon>Dacrymycetales</taxon>
        <taxon>Dacrymycetaceae</taxon>
        <taxon>Calocera</taxon>
    </lineage>
</organism>
<dbReference type="EMBL" id="KV423956">
    <property type="protein sequence ID" value="KZT58005.1"/>
    <property type="molecule type" value="Genomic_DNA"/>
</dbReference>
<evidence type="ECO:0000256" key="12">
    <source>
        <dbReference type="ARBA" id="ARBA00023254"/>
    </source>
</evidence>
<feature type="region of interest" description="Disordered" evidence="13">
    <location>
        <begin position="61"/>
        <end position="148"/>
    </location>
</feature>
<keyword evidence="6" id="KW-0227">DNA damage</keyword>
<dbReference type="InParanoid" id="A0A165GFJ2"/>
<keyword evidence="3" id="KW-0540">Nuclease</keyword>
<dbReference type="GO" id="GO:0005634">
    <property type="term" value="C:nucleus"/>
    <property type="evidence" value="ECO:0007669"/>
    <property type="project" value="UniProtKB-SubCell"/>
</dbReference>
<dbReference type="GO" id="GO:0008821">
    <property type="term" value="F:crossover junction DNA endonuclease activity"/>
    <property type="evidence" value="ECO:0007669"/>
    <property type="project" value="TreeGrafter"/>
</dbReference>
<dbReference type="Gene3D" id="3.40.50.10130">
    <property type="match status" value="1"/>
</dbReference>
<accession>A0A165GFJ2</accession>
<sequence length="459" mass="50849">MDVFTVGNDEDEFIPISQLSNGSYMAILTRGLLCDLVAHPGPTSTLDSIKAKNGRGVKTVYRFPSSLKTPSKEKASGKPVPSQEGESGRNGSKGKAVGESGDNHRSGSVLKASKGKEAGVAGCAHDDASGRRGEKAVGAADGDQEGASVRKALEETVVREVQPGKDDTSKVEKKISKKEQKARLKALKSLNKLVTRKDDTLPDIVVEMCSALVNSSEFSPIAAHLRSTIIQKSPRPGEEGWPIRIVNKLDPPNSIRWRRRITTRYDERAHQFVPLDKSESRLENARLLYMRMDQLYDGLKQGTFEKTVRRLRDKLGEKALLFAMIGPGNCSRDVEARLTMMMMEYHLNVIRVDGPQDAATRLYNLTANFSFKPHRQLAKAHLPNIGDTKLSSGSNAHDTYFKILLQVHRMTESAAQGIMQQYPTLYSLMFAYESIGWKGEHLLEDILVSKHTYPLNSLK</sequence>
<dbReference type="GO" id="GO:0006302">
    <property type="term" value="P:double-strand break repair"/>
    <property type="evidence" value="ECO:0007669"/>
    <property type="project" value="TreeGrafter"/>
</dbReference>
<evidence type="ECO:0000256" key="10">
    <source>
        <dbReference type="ARBA" id="ARBA00023204"/>
    </source>
</evidence>
<keyword evidence="4" id="KW-0479">Metal-binding</keyword>
<keyword evidence="11" id="KW-0539">Nucleus</keyword>
<evidence type="ECO:0000256" key="13">
    <source>
        <dbReference type="SAM" id="MobiDB-lite"/>
    </source>
</evidence>
<dbReference type="GO" id="GO:0031297">
    <property type="term" value="P:replication fork processing"/>
    <property type="evidence" value="ECO:0007669"/>
    <property type="project" value="TreeGrafter"/>
</dbReference>
<comment type="subcellular location">
    <subcellularLocation>
        <location evidence="2">Nucleus</location>
    </subcellularLocation>
</comment>
<keyword evidence="15" id="KW-1185">Reference proteome</keyword>
<comment type="cofactor">
    <cofactor evidence="1">
        <name>Mg(2+)</name>
        <dbReference type="ChEBI" id="CHEBI:18420"/>
    </cofactor>
</comment>
<dbReference type="PANTHER" id="PTHR21077:SF5">
    <property type="entry name" value="CROSSOVER JUNCTION ENDONUCLEASE MMS4"/>
    <property type="match status" value="1"/>
</dbReference>
<dbReference type="InterPro" id="IPR042530">
    <property type="entry name" value="EME1/EME2_C"/>
</dbReference>
<evidence type="ECO:0000256" key="2">
    <source>
        <dbReference type="ARBA" id="ARBA00004123"/>
    </source>
</evidence>
<proteinExistence type="predicted"/>
<keyword evidence="5" id="KW-0255">Endonuclease</keyword>
<dbReference type="Pfam" id="PF21292">
    <property type="entry name" value="EME1-MUS81_C"/>
    <property type="match status" value="1"/>
</dbReference>
<dbReference type="STRING" id="1353952.A0A165GFJ2"/>
<gene>
    <name evidence="14" type="ORF">CALCODRAFT_262531</name>
</gene>
<dbReference type="Proteomes" id="UP000076842">
    <property type="component" value="Unassembled WGS sequence"/>
</dbReference>
<evidence type="ECO:0000256" key="7">
    <source>
        <dbReference type="ARBA" id="ARBA00022801"/>
    </source>
</evidence>
<protein>
    <submittedName>
        <fullName evidence="14">Uncharacterized protein</fullName>
    </submittedName>
</protein>
<name>A0A165GFJ2_9BASI</name>
<keyword evidence="8" id="KW-0460">Magnesium</keyword>
<dbReference type="GO" id="GO:0046872">
    <property type="term" value="F:metal ion binding"/>
    <property type="evidence" value="ECO:0007669"/>
    <property type="project" value="UniProtKB-KW"/>
</dbReference>
<keyword evidence="9" id="KW-0233">DNA recombination</keyword>
<dbReference type="Gene3D" id="1.10.150.670">
    <property type="entry name" value="Crossover junction endonuclease EME1, DNA-binding domain"/>
    <property type="match status" value="1"/>
</dbReference>
<dbReference type="InterPro" id="IPR033310">
    <property type="entry name" value="Mms4/EME1/EME2"/>
</dbReference>
<feature type="compositionally biased region" description="Basic and acidic residues" evidence="13">
    <location>
        <begin position="124"/>
        <end position="135"/>
    </location>
</feature>
<keyword evidence="12" id="KW-0469">Meiosis</keyword>
<evidence type="ECO:0000256" key="4">
    <source>
        <dbReference type="ARBA" id="ARBA00022723"/>
    </source>
</evidence>
<evidence type="ECO:0000256" key="3">
    <source>
        <dbReference type="ARBA" id="ARBA00022722"/>
    </source>
</evidence>
<evidence type="ECO:0000256" key="6">
    <source>
        <dbReference type="ARBA" id="ARBA00022763"/>
    </source>
</evidence>
<dbReference type="PANTHER" id="PTHR21077">
    <property type="entry name" value="EME1 PROTEIN"/>
    <property type="match status" value="1"/>
</dbReference>
<evidence type="ECO:0000256" key="9">
    <source>
        <dbReference type="ARBA" id="ARBA00023172"/>
    </source>
</evidence>
<keyword evidence="10" id="KW-0234">DNA repair</keyword>
<dbReference type="GO" id="GO:0031573">
    <property type="term" value="P:mitotic intra-S DNA damage checkpoint signaling"/>
    <property type="evidence" value="ECO:0007669"/>
    <property type="project" value="TreeGrafter"/>
</dbReference>
<dbReference type="OrthoDB" id="343092at2759"/>
<evidence type="ECO:0000256" key="1">
    <source>
        <dbReference type="ARBA" id="ARBA00001946"/>
    </source>
</evidence>
<evidence type="ECO:0000256" key="8">
    <source>
        <dbReference type="ARBA" id="ARBA00022842"/>
    </source>
</evidence>
<reference evidence="14 15" key="1">
    <citation type="journal article" date="2016" name="Mol. Biol. Evol.">
        <title>Comparative Genomics of Early-Diverging Mushroom-Forming Fungi Provides Insights into the Origins of Lignocellulose Decay Capabilities.</title>
        <authorList>
            <person name="Nagy L.G."/>
            <person name="Riley R."/>
            <person name="Tritt A."/>
            <person name="Adam C."/>
            <person name="Daum C."/>
            <person name="Floudas D."/>
            <person name="Sun H."/>
            <person name="Yadav J.S."/>
            <person name="Pangilinan J."/>
            <person name="Larsson K.H."/>
            <person name="Matsuura K."/>
            <person name="Barry K."/>
            <person name="Labutti K."/>
            <person name="Kuo R."/>
            <person name="Ohm R.A."/>
            <person name="Bhattacharya S.S."/>
            <person name="Shirouzu T."/>
            <person name="Yoshinaga Y."/>
            <person name="Martin F.M."/>
            <person name="Grigoriev I.V."/>
            <person name="Hibbett D.S."/>
        </authorList>
    </citation>
    <scope>NUCLEOTIDE SEQUENCE [LARGE SCALE GENOMIC DNA]</scope>
    <source>
        <strain evidence="14 15">HHB12733</strain>
    </source>
</reference>
<evidence type="ECO:0000313" key="15">
    <source>
        <dbReference type="Proteomes" id="UP000076842"/>
    </source>
</evidence>
<dbReference type="GO" id="GO:0048476">
    <property type="term" value="C:Holliday junction resolvase complex"/>
    <property type="evidence" value="ECO:0007669"/>
    <property type="project" value="InterPro"/>
</dbReference>
<evidence type="ECO:0000256" key="5">
    <source>
        <dbReference type="ARBA" id="ARBA00022759"/>
    </source>
</evidence>
<dbReference type="AlphaFoldDB" id="A0A165GFJ2"/>
<keyword evidence="7" id="KW-0378">Hydrolase</keyword>
<evidence type="ECO:0000313" key="14">
    <source>
        <dbReference type="EMBL" id="KZT58005.1"/>
    </source>
</evidence>